<reference evidence="1 2" key="1">
    <citation type="submission" date="2018-12" db="EMBL/GenBank/DDBJ databases">
        <authorList>
            <person name="Kartti S."/>
            <person name="Manni A."/>
            <person name="Chemao El Fihri M.W."/>
            <person name="Laamarti M."/>
            <person name="Temsamani L."/>
            <person name="El Jamali J.E."/>
            <person name="Ouadghiri M."/>
            <person name="Ibrahimi A."/>
            <person name="Filati-Maltouf A."/>
        </authorList>
    </citation>
    <scope>NUCLEOTIDE SEQUENCE [LARGE SCALE GENOMIC DNA]</scope>
    <source>
        <strain evidence="1 2">MDMC339</strain>
    </source>
</reference>
<organism evidence="1 2">
    <name type="scientific">Stenotrophomonas maltophilia</name>
    <name type="common">Pseudomonas maltophilia</name>
    <name type="synonym">Xanthomonas maltophilia</name>
    <dbReference type="NCBI Taxonomy" id="40324"/>
    <lineage>
        <taxon>Bacteria</taxon>
        <taxon>Pseudomonadati</taxon>
        <taxon>Pseudomonadota</taxon>
        <taxon>Gammaproteobacteria</taxon>
        <taxon>Lysobacterales</taxon>
        <taxon>Lysobacteraceae</taxon>
        <taxon>Stenotrophomonas</taxon>
        <taxon>Stenotrophomonas maltophilia group</taxon>
    </lineage>
</organism>
<protein>
    <submittedName>
        <fullName evidence="1">Uncharacterized protein</fullName>
    </submittedName>
</protein>
<gene>
    <name evidence="1" type="ORF">EKL94_07710</name>
</gene>
<comment type="caution">
    <text evidence="1">The sequence shown here is derived from an EMBL/GenBank/DDBJ whole genome shotgun (WGS) entry which is preliminary data.</text>
</comment>
<evidence type="ECO:0000313" key="1">
    <source>
        <dbReference type="EMBL" id="RTQ90129.1"/>
    </source>
</evidence>
<dbReference type="EMBL" id="RXLZ01000017">
    <property type="protein sequence ID" value="RTQ90129.1"/>
    <property type="molecule type" value="Genomic_DNA"/>
</dbReference>
<evidence type="ECO:0000313" key="2">
    <source>
        <dbReference type="Proteomes" id="UP000271705"/>
    </source>
</evidence>
<name>A0A3S0IYY6_STEMA</name>
<dbReference type="AlphaFoldDB" id="A0A3S0IYY6"/>
<sequence>MVVLVAGEALPERNSLVYQAWGEVPFSYFQDHGSLNESIFLDLKVNKWEVNAEWSRKSDIEPWIRIEILRSGVVTEYLAAQGFSLVVGVGEELLSIEMDDGGGEIDEILLAHLVSVFMPGSRVFQWRDGLSEIDGEYISRLPTREAVLEQLRRC</sequence>
<proteinExistence type="predicted"/>
<dbReference type="Proteomes" id="UP000271705">
    <property type="component" value="Unassembled WGS sequence"/>
</dbReference>
<accession>A0A3S0IYY6</accession>